<evidence type="ECO:0000313" key="10">
    <source>
        <dbReference type="EMBL" id="MBE1610856.1"/>
    </source>
</evidence>
<feature type="transmembrane region" description="Helical" evidence="8">
    <location>
        <begin position="196"/>
        <end position="216"/>
    </location>
</feature>
<dbReference type="PANTHER" id="PTHR42920:SF5">
    <property type="entry name" value="EAMA DOMAIN-CONTAINING PROTEIN"/>
    <property type="match status" value="1"/>
</dbReference>
<sequence length="316" mass="33352">MSAGQAGQPRSTHSGSPEHPATVRGPALMAVFGLLAVTAVWGSTFFLIKDLVTRVPVLDFLALRFAVAAVVLLVFAFPSVRRLSPTARRRGIALGLVYGLAQILQTEGLAHTSASVSGFVTGMYVVLTPVLAGLLLRQRIGRFTWLAVALATAGLAVLALRGLSFGFGETLTLLSAALYALHIVGVGAWTNHRDAFGLSVVQIAVIACVCVLAALPGGMTVPHRAGDWLAVLYMALVAGAFALVMQTWAQAHLPPTRAAVIMCMEPVWASFFAVLFGGELLTFRMVAGGGLILAAMYTAELAPRRRLEDETPHLPV</sequence>
<accession>A0A927N210</accession>
<comment type="similarity">
    <text evidence="2">Belongs to the EamA transporter family.</text>
</comment>
<feature type="transmembrane region" description="Helical" evidence="8">
    <location>
        <begin position="170"/>
        <end position="189"/>
    </location>
</feature>
<protein>
    <submittedName>
        <fullName evidence="10">Drug/metabolite transporter (DMT)-like permease</fullName>
    </submittedName>
</protein>
<feature type="transmembrane region" description="Helical" evidence="8">
    <location>
        <begin position="228"/>
        <end position="246"/>
    </location>
</feature>
<feature type="transmembrane region" description="Helical" evidence="8">
    <location>
        <begin position="143"/>
        <end position="164"/>
    </location>
</feature>
<evidence type="ECO:0000256" key="5">
    <source>
        <dbReference type="ARBA" id="ARBA00022989"/>
    </source>
</evidence>
<keyword evidence="11" id="KW-1185">Reference proteome</keyword>
<dbReference type="EMBL" id="JADBEM010000001">
    <property type="protein sequence ID" value="MBE1610856.1"/>
    <property type="molecule type" value="Genomic_DNA"/>
</dbReference>
<evidence type="ECO:0000256" key="4">
    <source>
        <dbReference type="ARBA" id="ARBA00022692"/>
    </source>
</evidence>
<evidence type="ECO:0000256" key="2">
    <source>
        <dbReference type="ARBA" id="ARBA00007362"/>
    </source>
</evidence>
<name>A0A927N210_9ACTN</name>
<evidence type="ECO:0000256" key="6">
    <source>
        <dbReference type="ARBA" id="ARBA00023136"/>
    </source>
</evidence>
<dbReference type="InterPro" id="IPR037185">
    <property type="entry name" value="EmrE-like"/>
</dbReference>
<evidence type="ECO:0000256" key="8">
    <source>
        <dbReference type="SAM" id="Phobius"/>
    </source>
</evidence>
<feature type="transmembrane region" description="Helical" evidence="8">
    <location>
        <begin position="60"/>
        <end position="80"/>
    </location>
</feature>
<feature type="region of interest" description="Disordered" evidence="7">
    <location>
        <begin position="1"/>
        <end position="20"/>
    </location>
</feature>
<reference evidence="10" key="1">
    <citation type="submission" date="2020-10" db="EMBL/GenBank/DDBJ databases">
        <title>Sequencing the genomes of 1000 actinobacteria strains.</title>
        <authorList>
            <person name="Klenk H.-P."/>
        </authorList>
    </citation>
    <scope>NUCLEOTIDE SEQUENCE</scope>
    <source>
        <strain evidence="10">DSM 45354</strain>
    </source>
</reference>
<keyword evidence="3" id="KW-1003">Cell membrane</keyword>
<keyword evidence="6 8" id="KW-0472">Membrane</keyword>
<comment type="subcellular location">
    <subcellularLocation>
        <location evidence="1">Cell membrane</location>
        <topology evidence="1">Multi-pass membrane protein</topology>
    </subcellularLocation>
</comment>
<feature type="domain" description="EamA" evidence="9">
    <location>
        <begin position="29"/>
        <end position="158"/>
    </location>
</feature>
<dbReference type="GO" id="GO:0005886">
    <property type="term" value="C:plasma membrane"/>
    <property type="evidence" value="ECO:0007669"/>
    <property type="project" value="UniProtKB-SubCell"/>
</dbReference>
<dbReference type="RefSeq" id="WP_337918181.1">
    <property type="nucleotide sequence ID" value="NZ_BAABJL010000250.1"/>
</dbReference>
<comment type="caution">
    <text evidence="10">The sequence shown here is derived from an EMBL/GenBank/DDBJ whole genome shotgun (WGS) entry which is preliminary data.</text>
</comment>
<dbReference type="PANTHER" id="PTHR42920">
    <property type="entry name" value="OS03G0707200 PROTEIN-RELATED"/>
    <property type="match status" value="1"/>
</dbReference>
<evidence type="ECO:0000313" key="11">
    <source>
        <dbReference type="Proteomes" id="UP000638648"/>
    </source>
</evidence>
<dbReference type="SUPFAM" id="SSF103481">
    <property type="entry name" value="Multidrug resistance efflux transporter EmrE"/>
    <property type="match status" value="2"/>
</dbReference>
<proteinExistence type="inferred from homology"/>
<evidence type="ECO:0000256" key="7">
    <source>
        <dbReference type="SAM" id="MobiDB-lite"/>
    </source>
</evidence>
<keyword evidence="5 8" id="KW-1133">Transmembrane helix</keyword>
<feature type="transmembrane region" description="Helical" evidence="8">
    <location>
        <begin position="116"/>
        <end position="136"/>
    </location>
</feature>
<evidence type="ECO:0000256" key="1">
    <source>
        <dbReference type="ARBA" id="ARBA00004651"/>
    </source>
</evidence>
<evidence type="ECO:0000259" key="9">
    <source>
        <dbReference type="Pfam" id="PF00892"/>
    </source>
</evidence>
<dbReference type="InterPro" id="IPR051258">
    <property type="entry name" value="Diverse_Substrate_Transporter"/>
</dbReference>
<organism evidence="10 11">
    <name type="scientific">Actinopolymorpha pittospori</name>
    <dbReference type="NCBI Taxonomy" id="648752"/>
    <lineage>
        <taxon>Bacteria</taxon>
        <taxon>Bacillati</taxon>
        <taxon>Actinomycetota</taxon>
        <taxon>Actinomycetes</taxon>
        <taxon>Propionibacteriales</taxon>
        <taxon>Actinopolymorphaceae</taxon>
        <taxon>Actinopolymorpha</taxon>
    </lineage>
</organism>
<evidence type="ECO:0000256" key="3">
    <source>
        <dbReference type="ARBA" id="ARBA00022475"/>
    </source>
</evidence>
<dbReference type="Proteomes" id="UP000638648">
    <property type="component" value="Unassembled WGS sequence"/>
</dbReference>
<dbReference type="InterPro" id="IPR000620">
    <property type="entry name" value="EamA_dom"/>
</dbReference>
<feature type="domain" description="EamA" evidence="9">
    <location>
        <begin position="167"/>
        <end position="297"/>
    </location>
</feature>
<keyword evidence="4 8" id="KW-0812">Transmembrane</keyword>
<gene>
    <name evidence="10" type="ORF">HEB94_007704</name>
</gene>
<dbReference type="Pfam" id="PF00892">
    <property type="entry name" value="EamA"/>
    <property type="match status" value="2"/>
</dbReference>
<feature type="transmembrane region" description="Helical" evidence="8">
    <location>
        <begin position="27"/>
        <end position="48"/>
    </location>
</feature>
<dbReference type="AlphaFoldDB" id="A0A927N210"/>